<evidence type="ECO:0000256" key="1">
    <source>
        <dbReference type="ARBA" id="ARBA00022722"/>
    </source>
</evidence>
<keyword evidence="8" id="KW-1185">Reference proteome</keyword>
<dbReference type="GO" id="GO:0004519">
    <property type="term" value="F:endonuclease activity"/>
    <property type="evidence" value="ECO:0007669"/>
    <property type="project" value="UniProtKB-KW"/>
</dbReference>
<sequence>MDEKPVPSSPAVSDRMSVARRRDTAAEMLVRREAHRRGLRYRVDSPLPGMPRRRADMLFTRAMVAVFIDGCFWHACPIHQTWPKANSSWWANKLLKNVERDRDTDRRLDEMGWVVLRYWEHEDPVEVTDHIEVTVRGPTRGGSGA</sequence>
<keyword evidence="2 7" id="KW-0255">Endonuclease</keyword>
<evidence type="ECO:0000313" key="7">
    <source>
        <dbReference type="EMBL" id="MFC5136998.1"/>
    </source>
</evidence>
<dbReference type="Proteomes" id="UP001596175">
    <property type="component" value="Unassembled WGS sequence"/>
</dbReference>
<evidence type="ECO:0000256" key="5">
    <source>
        <dbReference type="ARBA" id="ARBA00023204"/>
    </source>
</evidence>
<evidence type="ECO:0000256" key="6">
    <source>
        <dbReference type="ARBA" id="ARBA00029466"/>
    </source>
</evidence>
<gene>
    <name evidence="7" type="ORF">ACFPK1_02035</name>
</gene>
<dbReference type="SUPFAM" id="SSF52980">
    <property type="entry name" value="Restriction endonuclease-like"/>
    <property type="match status" value="1"/>
</dbReference>
<organism evidence="7 8">
    <name type="scientific">Actinomycetospora rhizophila</name>
    <dbReference type="NCBI Taxonomy" id="1416876"/>
    <lineage>
        <taxon>Bacteria</taxon>
        <taxon>Bacillati</taxon>
        <taxon>Actinomycetota</taxon>
        <taxon>Actinomycetes</taxon>
        <taxon>Pseudonocardiales</taxon>
        <taxon>Pseudonocardiaceae</taxon>
        <taxon>Actinomycetospora</taxon>
    </lineage>
</organism>
<dbReference type="EMBL" id="JBHSKG010000001">
    <property type="protein sequence ID" value="MFC5136998.1"/>
    <property type="molecule type" value="Genomic_DNA"/>
</dbReference>
<dbReference type="RefSeq" id="WP_378019219.1">
    <property type="nucleotide sequence ID" value="NZ_JBHSKG010000001.1"/>
</dbReference>
<dbReference type="InterPro" id="IPR011335">
    <property type="entry name" value="Restrct_endonuc-II-like"/>
</dbReference>
<name>A0ABV9Z646_9PSEU</name>
<keyword evidence="4" id="KW-0378">Hydrolase</keyword>
<protein>
    <submittedName>
        <fullName evidence="7">Very short patch repair endonuclease</fullName>
    </submittedName>
</protein>
<evidence type="ECO:0000313" key="8">
    <source>
        <dbReference type="Proteomes" id="UP001596175"/>
    </source>
</evidence>
<keyword evidence="5" id="KW-0234">DNA repair</keyword>
<dbReference type="NCBIfam" id="TIGR00632">
    <property type="entry name" value="vsr"/>
    <property type="match status" value="1"/>
</dbReference>
<evidence type="ECO:0000256" key="2">
    <source>
        <dbReference type="ARBA" id="ARBA00022759"/>
    </source>
</evidence>
<dbReference type="InterPro" id="IPR004603">
    <property type="entry name" value="DNA_mismatch_endonuc_vsr"/>
</dbReference>
<evidence type="ECO:0000256" key="4">
    <source>
        <dbReference type="ARBA" id="ARBA00022801"/>
    </source>
</evidence>
<proteinExistence type="inferred from homology"/>
<comment type="similarity">
    <text evidence="6">Belongs to the Vsr family.</text>
</comment>
<keyword evidence="1" id="KW-0540">Nuclease</keyword>
<comment type="caution">
    <text evidence="7">The sequence shown here is derived from an EMBL/GenBank/DDBJ whole genome shotgun (WGS) entry which is preliminary data.</text>
</comment>
<dbReference type="Gene3D" id="3.40.960.10">
    <property type="entry name" value="VSR Endonuclease"/>
    <property type="match status" value="1"/>
</dbReference>
<accession>A0ABV9Z646</accession>
<evidence type="ECO:0000256" key="3">
    <source>
        <dbReference type="ARBA" id="ARBA00022763"/>
    </source>
</evidence>
<dbReference type="Pfam" id="PF03852">
    <property type="entry name" value="Vsr"/>
    <property type="match status" value="1"/>
</dbReference>
<reference evidence="8" key="1">
    <citation type="journal article" date="2019" name="Int. J. Syst. Evol. Microbiol.">
        <title>The Global Catalogue of Microorganisms (GCM) 10K type strain sequencing project: providing services to taxonomists for standard genome sequencing and annotation.</title>
        <authorList>
            <consortium name="The Broad Institute Genomics Platform"/>
            <consortium name="The Broad Institute Genome Sequencing Center for Infectious Disease"/>
            <person name="Wu L."/>
            <person name="Ma J."/>
        </authorList>
    </citation>
    <scope>NUCLEOTIDE SEQUENCE [LARGE SCALE GENOMIC DNA]</scope>
    <source>
        <strain evidence="8">XZYJ18</strain>
    </source>
</reference>
<keyword evidence="3" id="KW-0227">DNA damage</keyword>